<reference evidence="4 5" key="1">
    <citation type="journal article" date="2009" name="Science">
        <title>Green evolution and dynamic adaptations revealed by genomes of the marine picoeukaryotes Micromonas.</title>
        <authorList>
            <person name="Worden A.Z."/>
            <person name="Lee J.H."/>
            <person name="Mock T."/>
            <person name="Rouze P."/>
            <person name="Simmons M.P."/>
            <person name="Aerts A.L."/>
            <person name="Allen A.E."/>
            <person name="Cuvelier M.L."/>
            <person name="Derelle E."/>
            <person name="Everett M.V."/>
            <person name="Foulon E."/>
            <person name="Grimwood J."/>
            <person name="Gundlach H."/>
            <person name="Henrissat B."/>
            <person name="Napoli C."/>
            <person name="McDonald S.M."/>
            <person name="Parker M.S."/>
            <person name="Rombauts S."/>
            <person name="Salamov A."/>
            <person name="Von Dassow P."/>
            <person name="Badger J.H."/>
            <person name="Coutinho P.M."/>
            <person name="Demir E."/>
            <person name="Dubchak I."/>
            <person name="Gentemann C."/>
            <person name="Eikrem W."/>
            <person name="Gready J.E."/>
            <person name="John U."/>
            <person name="Lanier W."/>
            <person name="Lindquist E.A."/>
            <person name="Lucas S."/>
            <person name="Mayer K.F."/>
            <person name="Moreau H."/>
            <person name="Not F."/>
            <person name="Otillar R."/>
            <person name="Panaud O."/>
            <person name="Pangilinan J."/>
            <person name="Paulsen I."/>
            <person name="Piegu B."/>
            <person name="Poliakov A."/>
            <person name="Robbens S."/>
            <person name="Schmutz J."/>
            <person name="Toulza E."/>
            <person name="Wyss T."/>
            <person name="Zelensky A."/>
            <person name="Zhou K."/>
            <person name="Armbrust E.V."/>
            <person name="Bhattacharya D."/>
            <person name="Goodenough U.W."/>
            <person name="Van de Peer Y."/>
            <person name="Grigoriev I.V."/>
        </authorList>
    </citation>
    <scope>NUCLEOTIDE SEQUENCE [LARGE SCALE GENOMIC DNA]</scope>
    <source>
        <strain evidence="4 5">CCMP1545</strain>
    </source>
</reference>
<organism evidence="5">
    <name type="scientific">Micromonas pusilla (strain CCMP1545)</name>
    <name type="common">Picoplanktonic green alga</name>
    <dbReference type="NCBI Taxonomy" id="564608"/>
    <lineage>
        <taxon>Eukaryota</taxon>
        <taxon>Viridiplantae</taxon>
        <taxon>Chlorophyta</taxon>
        <taxon>Mamiellophyceae</taxon>
        <taxon>Mamiellales</taxon>
        <taxon>Mamiellaceae</taxon>
        <taxon>Micromonas</taxon>
    </lineage>
</organism>
<accession>C1MZM9</accession>
<dbReference type="Proteomes" id="UP000001876">
    <property type="component" value="Unassembled WGS sequence"/>
</dbReference>
<dbReference type="OrthoDB" id="417506at2759"/>
<feature type="region of interest" description="Disordered" evidence="2">
    <location>
        <begin position="15"/>
        <end position="43"/>
    </location>
</feature>
<dbReference type="eggNOG" id="KOG2433">
    <property type="taxonomic scope" value="Eukaryota"/>
</dbReference>
<sequence length="689" mass="71394">MASVLVTSNVPARLAAHRSRRGGDAPARGFLVGPSSSPSDDARRAAAVVGSICAIDDHDDDDATDAAAAGDAPPPPPPPPFAPASFLPGGLEICGAYASCADGEDAREAAEALLRSLDRDLLVASTSTSRSSPAPRGLVLAVATTDDADGVAFFLAADDATAAIEDVVVETAEEGWLEREYATLRCAMKVPVFGGDRRARVDALDAAEEEASSPGMVFALDLTGDDGEGDDAVAAARAGGGGGGRGGKKGKKGKGGRGGGGGGATTARPPATIVLGLGGDSDAASIASYLSDVATDVTPLVRGGASSASASPPPAPTLTFSGRASGGGGDAATPRAEYFARVDALAYVPRARADGALASTALRASLATRLRAMKRLSDAIGAPNVSRGVGSVASETEPRSLHFLPPGLEHYVTVEYPLPKGDALRTSATADPDEDLERTRAKVHEALGLSLDRPRVRVANALGRRVESIAGAKGPFKLRTVHADARVPLPPSHVVGGTQHLVQGGYDYHHYMQDGFDDSGWGCAYRSCQTLCSWFRVNAYTTAPVPTHHEMQSTLCRIGDKPSSFVGSAQWIGAIELSYVLDEHLGVSCKIMTVSDGLDLPSRGRELARHFDAVGTPIMMGGGQLAYTLLGVDYNERTGDCAFLILDPHYVGGENAAAIIPRWCGWKKCEDVFARAFYNLLMPQRPAGL</sequence>
<dbReference type="STRING" id="564608.C1MZM9"/>
<dbReference type="MEROPS" id="C78.A02"/>
<dbReference type="PANTHER" id="PTHR48153">
    <property type="entry name" value="UFM1-SPECIFIC PROTEASE 2"/>
    <property type="match status" value="1"/>
</dbReference>
<gene>
    <name evidence="4" type="ORF">MICPUCDRAFT_60788</name>
</gene>
<keyword evidence="5" id="KW-1185">Reference proteome</keyword>
<dbReference type="Gene3D" id="3.90.70.130">
    <property type="match status" value="1"/>
</dbReference>
<dbReference type="RefSeq" id="XP_003060980.1">
    <property type="nucleotide sequence ID" value="XM_003060934.1"/>
</dbReference>
<feature type="compositionally biased region" description="Pro residues" evidence="2">
    <location>
        <begin position="72"/>
        <end position="82"/>
    </location>
</feature>
<proteinExistence type="predicted"/>
<dbReference type="GO" id="GO:0071567">
    <property type="term" value="F:deUFMylase activity"/>
    <property type="evidence" value="ECO:0007669"/>
    <property type="project" value="TreeGrafter"/>
</dbReference>
<protein>
    <submittedName>
        <fullName evidence="4">Predicted protein</fullName>
    </submittedName>
</protein>
<dbReference type="InterPro" id="IPR012462">
    <property type="entry name" value="UFSP1/2_DUB_cat"/>
</dbReference>
<dbReference type="KEGG" id="mpp:MICPUCDRAFT_60788"/>
<evidence type="ECO:0000313" key="4">
    <source>
        <dbReference type="EMBL" id="EEH54630.1"/>
    </source>
</evidence>
<evidence type="ECO:0000256" key="1">
    <source>
        <dbReference type="ARBA" id="ARBA00022801"/>
    </source>
</evidence>
<dbReference type="GeneID" id="9686688"/>
<feature type="domain" description="UFSP1/2/DUB catalytic" evidence="3">
    <location>
        <begin position="498"/>
        <end position="681"/>
    </location>
</feature>
<dbReference type="AlphaFoldDB" id="C1MZM9"/>
<feature type="compositionally biased region" description="Low complexity" evidence="2">
    <location>
        <begin position="33"/>
        <end position="43"/>
    </location>
</feature>
<dbReference type="PANTHER" id="PTHR48153:SF2">
    <property type="entry name" value="UFM1-SPECIFIC PROTEASE 2"/>
    <property type="match status" value="1"/>
</dbReference>
<evidence type="ECO:0000256" key="2">
    <source>
        <dbReference type="SAM" id="MobiDB-lite"/>
    </source>
</evidence>
<dbReference type="Pfam" id="PF07910">
    <property type="entry name" value="Peptidase_C78"/>
    <property type="match status" value="1"/>
</dbReference>
<feature type="compositionally biased region" description="Basic residues" evidence="2">
    <location>
        <begin position="246"/>
        <end position="255"/>
    </location>
</feature>
<keyword evidence="1" id="KW-0378">Hydrolase</keyword>
<feature type="region of interest" description="Disordered" evidence="2">
    <location>
        <begin position="60"/>
        <end position="85"/>
    </location>
</feature>
<name>C1MZM9_MICPC</name>
<dbReference type="EMBL" id="GG663743">
    <property type="protein sequence ID" value="EEH54630.1"/>
    <property type="molecule type" value="Genomic_DNA"/>
</dbReference>
<feature type="region of interest" description="Disordered" evidence="2">
    <location>
        <begin position="229"/>
        <end position="268"/>
    </location>
</feature>
<evidence type="ECO:0000259" key="3">
    <source>
        <dbReference type="Pfam" id="PF07910"/>
    </source>
</evidence>
<evidence type="ECO:0000313" key="5">
    <source>
        <dbReference type="Proteomes" id="UP000001876"/>
    </source>
</evidence>